<gene>
    <name evidence="2" type="ORF">PENVUL_c050G05887</name>
</gene>
<evidence type="ECO:0000256" key="1">
    <source>
        <dbReference type="SAM" id="MobiDB-lite"/>
    </source>
</evidence>
<comment type="caution">
    <text evidence="2">The sequence shown here is derived from an EMBL/GenBank/DDBJ whole genome shotgun (WGS) entry which is preliminary data.</text>
</comment>
<dbReference type="EMBL" id="MDYP01000050">
    <property type="protein sequence ID" value="OQE00523.1"/>
    <property type="molecule type" value="Genomic_DNA"/>
</dbReference>
<proteinExistence type="predicted"/>
<dbReference type="Proteomes" id="UP000191518">
    <property type="component" value="Unassembled WGS sequence"/>
</dbReference>
<accession>A0A1V6RGK1</accession>
<feature type="region of interest" description="Disordered" evidence="1">
    <location>
        <begin position="90"/>
        <end position="112"/>
    </location>
</feature>
<sequence>MPSYKDNPPDQEYLNSIKKHTDKGTNKVNLALVAKDFDYASGKSFQKKYAKLKKLVISSTDAAPTQVAQTPPKETTTSTESFMEKLNRLIEENEKEQQQQQQRHGTVEIGGG</sequence>
<protein>
    <submittedName>
        <fullName evidence="2">Uncharacterized protein</fullName>
    </submittedName>
</protein>
<name>A0A1V6RGK1_9EURO</name>
<evidence type="ECO:0000313" key="3">
    <source>
        <dbReference type="Proteomes" id="UP000191518"/>
    </source>
</evidence>
<feature type="region of interest" description="Disordered" evidence="1">
    <location>
        <begin position="1"/>
        <end position="20"/>
    </location>
</feature>
<dbReference type="AlphaFoldDB" id="A0A1V6RGK1"/>
<organism evidence="2 3">
    <name type="scientific">Penicillium vulpinum</name>
    <dbReference type="NCBI Taxonomy" id="29845"/>
    <lineage>
        <taxon>Eukaryota</taxon>
        <taxon>Fungi</taxon>
        <taxon>Dikarya</taxon>
        <taxon>Ascomycota</taxon>
        <taxon>Pezizomycotina</taxon>
        <taxon>Eurotiomycetes</taxon>
        <taxon>Eurotiomycetidae</taxon>
        <taxon>Eurotiales</taxon>
        <taxon>Aspergillaceae</taxon>
        <taxon>Penicillium</taxon>
    </lineage>
</organism>
<keyword evidence="3" id="KW-1185">Reference proteome</keyword>
<evidence type="ECO:0000313" key="2">
    <source>
        <dbReference type="EMBL" id="OQE00523.1"/>
    </source>
</evidence>
<reference evidence="3" key="1">
    <citation type="journal article" date="2017" name="Nat. Microbiol.">
        <title>Global analysis of biosynthetic gene clusters reveals vast potential of secondary metabolite production in Penicillium species.</title>
        <authorList>
            <person name="Nielsen J.C."/>
            <person name="Grijseels S."/>
            <person name="Prigent S."/>
            <person name="Ji B."/>
            <person name="Dainat J."/>
            <person name="Nielsen K.F."/>
            <person name="Frisvad J.C."/>
            <person name="Workman M."/>
            <person name="Nielsen J."/>
        </authorList>
    </citation>
    <scope>NUCLEOTIDE SEQUENCE [LARGE SCALE GENOMIC DNA]</scope>
    <source>
        <strain evidence="3">IBT 29486</strain>
    </source>
</reference>